<evidence type="ECO:0000313" key="10">
    <source>
        <dbReference type="Proteomes" id="UP000095649"/>
    </source>
</evidence>
<reference evidence="9 10" key="1">
    <citation type="submission" date="2015-09" db="EMBL/GenBank/DDBJ databases">
        <authorList>
            <consortium name="Pathogen Informatics"/>
        </authorList>
    </citation>
    <scope>NUCLEOTIDE SEQUENCE [LARGE SCALE GENOMIC DNA]</scope>
    <source>
        <strain evidence="9 10">2789STDY5834970</strain>
    </source>
</reference>
<sequence>MPFEFAFLDWLYQFRNPVMNAISIFFDYAGAHGEIWIAFTLLLLLFRRTRKAGFAMAVALVLYMAAGHFFLKPLFARPRPCDINTSITMLVARPHGHSFPSGHTASGVAAAYALWLQNRKLGAPALVLAAFIAFTRLYLYVHFPTDVLGGAVLGIALGTVASAFANYMANCKKKQQIV</sequence>
<comment type="subcellular location">
    <subcellularLocation>
        <location evidence="1">Cell membrane</location>
        <topology evidence="1">Multi-pass membrane protein</topology>
    </subcellularLocation>
</comment>
<name>A0A173TYP1_9FIRM</name>
<feature type="transmembrane region" description="Helical" evidence="7">
    <location>
        <begin position="147"/>
        <end position="169"/>
    </location>
</feature>
<keyword evidence="6 7" id="KW-0472">Membrane</keyword>
<organism evidence="9 10">
    <name type="scientific">Faecalibacterium prausnitzii</name>
    <dbReference type="NCBI Taxonomy" id="853"/>
    <lineage>
        <taxon>Bacteria</taxon>
        <taxon>Bacillati</taxon>
        <taxon>Bacillota</taxon>
        <taxon>Clostridia</taxon>
        <taxon>Eubacteriales</taxon>
        <taxon>Oscillospiraceae</taxon>
        <taxon>Faecalibacterium</taxon>
    </lineage>
</organism>
<feature type="domain" description="Phosphatidic acid phosphatase type 2/haloperoxidase" evidence="8">
    <location>
        <begin position="52"/>
        <end position="162"/>
    </location>
</feature>
<dbReference type="GO" id="GO:0050380">
    <property type="term" value="F:undecaprenyl-diphosphatase activity"/>
    <property type="evidence" value="ECO:0007669"/>
    <property type="project" value="UniProtKB-EC"/>
</dbReference>
<proteinExistence type="predicted"/>
<evidence type="ECO:0000256" key="7">
    <source>
        <dbReference type="SAM" id="Phobius"/>
    </source>
</evidence>
<dbReference type="Gene3D" id="1.20.144.10">
    <property type="entry name" value="Phosphatidic acid phosphatase type 2/haloperoxidase"/>
    <property type="match status" value="1"/>
</dbReference>
<keyword evidence="4 9" id="KW-0378">Hydrolase</keyword>
<feature type="transmembrane region" description="Helical" evidence="7">
    <location>
        <begin position="98"/>
        <end position="116"/>
    </location>
</feature>
<dbReference type="SMART" id="SM00014">
    <property type="entry name" value="acidPPc"/>
    <property type="match status" value="1"/>
</dbReference>
<dbReference type="PANTHER" id="PTHR14969:SF62">
    <property type="entry name" value="DECAPRENYLPHOSPHORYL-5-PHOSPHORIBOSE PHOSPHATASE RV3807C-RELATED"/>
    <property type="match status" value="1"/>
</dbReference>
<accession>A0A173TYP1</accession>
<dbReference type="EC" id="3.6.1.27" evidence="9"/>
<feature type="transmembrane region" description="Helical" evidence="7">
    <location>
        <begin position="20"/>
        <end position="45"/>
    </location>
</feature>
<evidence type="ECO:0000256" key="3">
    <source>
        <dbReference type="ARBA" id="ARBA00022692"/>
    </source>
</evidence>
<dbReference type="Proteomes" id="UP000095649">
    <property type="component" value="Unassembled WGS sequence"/>
</dbReference>
<dbReference type="RefSeq" id="WP_055186257.1">
    <property type="nucleotide sequence ID" value="NZ_CYXN01000014.1"/>
</dbReference>
<dbReference type="SUPFAM" id="SSF48317">
    <property type="entry name" value="Acid phosphatase/Vanadium-dependent haloperoxidase"/>
    <property type="match status" value="1"/>
</dbReference>
<feature type="transmembrane region" description="Helical" evidence="7">
    <location>
        <begin position="52"/>
        <end position="71"/>
    </location>
</feature>
<evidence type="ECO:0000259" key="8">
    <source>
        <dbReference type="SMART" id="SM00014"/>
    </source>
</evidence>
<keyword evidence="5 7" id="KW-1133">Transmembrane helix</keyword>
<evidence type="ECO:0000256" key="5">
    <source>
        <dbReference type="ARBA" id="ARBA00022989"/>
    </source>
</evidence>
<protein>
    <submittedName>
        <fullName evidence="9">Undecaprenyl-diphosphatase BcrC</fullName>
        <ecNumber evidence="9">3.6.1.27</ecNumber>
    </submittedName>
</protein>
<feature type="transmembrane region" description="Helical" evidence="7">
    <location>
        <begin position="123"/>
        <end position="141"/>
    </location>
</feature>
<keyword evidence="3 7" id="KW-0812">Transmembrane</keyword>
<dbReference type="InterPro" id="IPR000326">
    <property type="entry name" value="PAP2/HPO"/>
</dbReference>
<dbReference type="AlphaFoldDB" id="A0A173TYP1"/>
<dbReference type="OrthoDB" id="9789113at2"/>
<evidence type="ECO:0000256" key="4">
    <source>
        <dbReference type="ARBA" id="ARBA00022801"/>
    </source>
</evidence>
<dbReference type="PANTHER" id="PTHR14969">
    <property type="entry name" value="SPHINGOSINE-1-PHOSPHATE PHOSPHOHYDROLASE"/>
    <property type="match status" value="1"/>
</dbReference>
<evidence type="ECO:0000313" key="9">
    <source>
        <dbReference type="EMBL" id="CUN07821.1"/>
    </source>
</evidence>
<keyword evidence="2" id="KW-1003">Cell membrane</keyword>
<dbReference type="InterPro" id="IPR036938">
    <property type="entry name" value="PAP2/HPO_sf"/>
</dbReference>
<dbReference type="GO" id="GO:0005886">
    <property type="term" value="C:plasma membrane"/>
    <property type="evidence" value="ECO:0007669"/>
    <property type="project" value="UniProtKB-SubCell"/>
</dbReference>
<gene>
    <name evidence="9" type="primary">bcrC</name>
    <name evidence="9" type="ORF">ERS852582_01822</name>
</gene>
<evidence type="ECO:0000256" key="2">
    <source>
        <dbReference type="ARBA" id="ARBA00022475"/>
    </source>
</evidence>
<evidence type="ECO:0000256" key="1">
    <source>
        <dbReference type="ARBA" id="ARBA00004651"/>
    </source>
</evidence>
<evidence type="ECO:0000256" key="6">
    <source>
        <dbReference type="ARBA" id="ARBA00023136"/>
    </source>
</evidence>
<dbReference type="EMBL" id="CYXN01000014">
    <property type="protein sequence ID" value="CUN07821.1"/>
    <property type="molecule type" value="Genomic_DNA"/>
</dbReference>
<dbReference type="Pfam" id="PF01569">
    <property type="entry name" value="PAP2"/>
    <property type="match status" value="1"/>
</dbReference>